<feature type="region of interest" description="Disordered" evidence="1">
    <location>
        <begin position="292"/>
        <end position="316"/>
    </location>
</feature>
<gene>
    <name evidence="2" type="ORF">RRG08_048075</name>
</gene>
<protein>
    <submittedName>
        <fullName evidence="2">Uncharacterized protein</fullName>
    </submittedName>
</protein>
<feature type="region of interest" description="Disordered" evidence="1">
    <location>
        <begin position="144"/>
        <end position="173"/>
    </location>
</feature>
<accession>A0AAE0Z3Z8</accession>
<feature type="region of interest" description="Disordered" evidence="1">
    <location>
        <begin position="63"/>
        <end position="92"/>
    </location>
</feature>
<dbReference type="EMBL" id="JAWDGP010004860">
    <property type="protein sequence ID" value="KAK3761681.1"/>
    <property type="molecule type" value="Genomic_DNA"/>
</dbReference>
<feature type="region of interest" description="Disordered" evidence="1">
    <location>
        <begin position="110"/>
        <end position="131"/>
    </location>
</feature>
<sequence length="316" mass="34232">MSRVYRCHGEKKILMLFLLKILGGKKRKSKNQRREREQSAGRQAAIPEAIKCHGERLVADVSRGGGAPHSHFEPGTQREATRGTGTAEGNYPPLTYAFDGSWRRFDAADASLPPVKRKQNGPGPAGSTDRHTRIALLNGFSRWEKGGNTRLPGGPRHGSSRDTNSSCTQPMSSVMVEPPVSRCYRSIPCASSLPAWQIWPQPSDMLFTKAEIWIDQGKGYILDSPLSPRLVTVLDSLKHSATNNGYTAGRAGSRAAQTLGSSSTMAATGAASDPCDPIEESRGRANWAAIQPDNRTAHESGSRSTGQPIITGIRMR</sequence>
<reference evidence="2" key="1">
    <citation type="journal article" date="2023" name="G3 (Bethesda)">
        <title>A reference genome for the long-term kleptoplast-retaining sea slug Elysia crispata morphotype clarki.</title>
        <authorList>
            <person name="Eastman K.E."/>
            <person name="Pendleton A.L."/>
            <person name="Shaikh M.A."/>
            <person name="Suttiyut T."/>
            <person name="Ogas R."/>
            <person name="Tomko P."/>
            <person name="Gavelis G."/>
            <person name="Widhalm J.R."/>
            <person name="Wisecaver J.H."/>
        </authorList>
    </citation>
    <scope>NUCLEOTIDE SEQUENCE</scope>
    <source>
        <strain evidence="2">ECLA1</strain>
    </source>
</reference>
<evidence type="ECO:0000313" key="2">
    <source>
        <dbReference type="EMBL" id="KAK3761681.1"/>
    </source>
</evidence>
<name>A0AAE0Z3Z8_9GAST</name>
<dbReference type="AlphaFoldDB" id="A0AAE0Z3Z8"/>
<feature type="compositionally biased region" description="Polar residues" evidence="1">
    <location>
        <begin position="161"/>
        <end position="172"/>
    </location>
</feature>
<keyword evidence="3" id="KW-1185">Reference proteome</keyword>
<evidence type="ECO:0000256" key="1">
    <source>
        <dbReference type="SAM" id="MobiDB-lite"/>
    </source>
</evidence>
<comment type="caution">
    <text evidence="2">The sequence shown here is derived from an EMBL/GenBank/DDBJ whole genome shotgun (WGS) entry which is preliminary data.</text>
</comment>
<organism evidence="2 3">
    <name type="scientific">Elysia crispata</name>
    <name type="common">lettuce slug</name>
    <dbReference type="NCBI Taxonomy" id="231223"/>
    <lineage>
        <taxon>Eukaryota</taxon>
        <taxon>Metazoa</taxon>
        <taxon>Spiralia</taxon>
        <taxon>Lophotrochozoa</taxon>
        <taxon>Mollusca</taxon>
        <taxon>Gastropoda</taxon>
        <taxon>Heterobranchia</taxon>
        <taxon>Euthyneura</taxon>
        <taxon>Panpulmonata</taxon>
        <taxon>Sacoglossa</taxon>
        <taxon>Placobranchoidea</taxon>
        <taxon>Plakobranchidae</taxon>
        <taxon>Elysia</taxon>
    </lineage>
</organism>
<evidence type="ECO:0000313" key="3">
    <source>
        <dbReference type="Proteomes" id="UP001283361"/>
    </source>
</evidence>
<proteinExistence type="predicted"/>
<dbReference type="Proteomes" id="UP001283361">
    <property type="component" value="Unassembled WGS sequence"/>
</dbReference>